<evidence type="ECO:0000313" key="2">
    <source>
        <dbReference type="EMBL" id="EFR03685.1"/>
    </source>
</evidence>
<organism evidence="3">
    <name type="scientific">Arthroderma gypseum (strain ATCC MYA-4604 / CBS 118893)</name>
    <name type="common">Microsporum gypseum</name>
    <dbReference type="NCBI Taxonomy" id="535722"/>
    <lineage>
        <taxon>Eukaryota</taxon>
        <taxon>Fungi</taxon>
        <taxon>Dikarya</taxon>
        <taxon>Ascomycota</taxon>
        <taxon>Pezizomycotina</taxon>
        <taxon>Eurotiomycetes</taxon>
        <taxon>Eurotiomycetidae</taxon>
        <taxon>Onygenales</taxon>
        <taxon>Arthrodermataceae</taxon>
        <taxon>Nannizzia</taxon>
    </lineage>
</organism>
<dbReference type="GeneID" id="10025934"/>
<accession>E4V0X0</accession>
<gene>
    <name evidence="2" type="ORF">MGYG_06682</name>
</gene>
<dbReference type="eggNOG" id="ENOG502RPZM">
    <property type="taxonomic scope" value="Eukaryota"/>
</dbReference>
<keyword evidence="1" id="KW-0732">Signal</keyword>
<feature type="chain" id="PRO_5003190866" evidence="1">
    <location>
        <begin position="21"/>
        <end position="195"/>
    </location>
</feature>
<evidence type="ECO:0000313" key="3">
    <source>
        <dbReference type="Proteomes" id="UP000002669"/>
    </source>
</evidence>
<dbReference type="OrthoDB" id="4540223at2759"/>
<evidence type="ECO:0000256" key="1">
    <source>
        <dbReference type="SAM" id="SignalP"/>
    </source>
</evidence>
<dbReference type="Pfam" id="PF19287">
    <property type="entry name" value="DUF5910"/>
    <property type="match status" value="1"/>
</dbReference>
<name>E4V0X0_ARTGP</name>
<dbReference type="Proteomes" id="UP000002669">
    <property type="component" value="Unassembled WGS sequence"/>
</dbReference>
<protein>
    <submittedName>
        <fullName evidence="2">Uncharacterized protein</fullName>
    </submittedName>
</protein>
<dbReference type="HOGENOM" id="CLU_091777_1_0_1"/>
<dbReference type="InterPro" id="IPR045564">
    <property type="entry name" value="DUF5910"/>
</dbReference>
<dbReference type="OMA" id="YDDWHEN"/>
<dbReference type="VEuPathDB" id="FungiDB:MGYG_06682"/>
<feature type="signal peptide" evidence="1">
    <location>
        <begin position="1"/>
        <end position="20"/>
    </location>
</feature>
<keyword evidence="3" id="KW-1185">Reference proteome</keyword>
<dbReference type="EMBL" id="DS989827">
    <property type="protein sequence ID" value="EFR03685.1"/>
    <property type="molecule type" value="Genomic_DNA"/>
</dbReference>
<dbReference type="RefSeq" id="XP_003170693.1">
    <property type="nucleotide sequence ID" value="XM_003170645.1"/>
</dbReference>
<reference evidence="3" key="1">
    <citation type="journal article" date="2012" name="MBio">
        <title>Comparative genome analysis of Trichophyton rubrum and related dermatophytes reveals candidate genes involved in infection.</title>
        <authorList>
            <person name="Martinez D.A."/>
            <person name="Oliver B.G."/>
            <person name="Graeser Y."/>
            <person name="Goldberg J.M."/>
            <person name="Li W."/>
            <person name="Martinez-Rossi N.M."/>
            <person name="Monod M."/>
            <person name="Shelest E."/>
            <person name="Barton R.C."/>
            <person name="Birch E."/>
            <person name="Brakhage A.A."/>
            <person name="Chen Z."/>
            <person name="Gurr S.J."/>
            <person name="Heiman D."/>
            <person name="Heitman J."/>
            <person name="Kosti I."/>
            <person name="Rossi A."/>
            <person name="Saif S."/>
            <person name="Samalova M."/>
            <person name="Saunders C.W."/>
            <person name="Shea T."/>
            <person name="Summerbell R.C."/>
            <person name="Xu J."/>
            <person name="Young S."/>
            <person name="Zeng Q."/>
            <person name="Birren B.W."/>
            <person name="Cuomo C.A."/>
            <person name="White T.C."/>
        </authorList>
    </citation>
    <scope>NUCLEOTIDE SEQUENCE [LARGE SCALE GENOMIC DNA]</scope>
    <source>
        <strain evidence="3">ATCC MYA-4604 / CBS 118893</strain>
    </source>
</reference>
<proteinExistence type="predicted"/>
<sequence length="195" mass="21165">MYPISKLVVVALACIGGVVAAPAHVGVIIGYRTVSDVQAAMYKKAGTPVFDKPWGDTQIGEGVYLTAKGAGWPGGTKDSFCAISANPARLSSTKKAWIPETYGGKTLWKKLANIDAYIKSLDKTWDPASVLRLSRILGKETELQLLIPPKLLNQNGGGLGLTVTCTKDEKKMKNMPTIDWLNDSRWRTNVKGRMD</sequence>
<dbReference type="InParanoid" id="E4V0X0"/>
<dbReference type="AlphaFoldDB" id="E4V0X0"/>
<dbReference type="STRING" id="535722.E4V0X0"/>